<name>A0A6N8CNS0_9BACI</name>
<evidence type="ECO:0000313" key="3">
    <source>
        <dbReference type="Proteomes" id="UP000440978"/>
    </source>
</evidence>
<comment type="similarity">
    <text evidence="1">Belongs to the fructosamine kinase family.</text>
</comment>
<dbReference type="Gene3D" id="3.30.200.20">
    <property type="entry name" value="Phosphorylase Kinase, domain 1"/>
    <property type="match status" value="1"/>
</dbReference>
<dbReference type="Gene3D" id="3.90.1200.10">
    <property type="match status" value="1"/>
</dbReference>
<keyword evidence="3" id="KW-1185">Reference proteome</keyword>
<dbReference type="GO" id="GO:0016301">
    <property type="term" value="F:kinase activity"/>
    <property type="evidence" value="ECO:0007669"/>
    <property type="project" value="UniProtKB-UniRule"/>
</dbReference>
<keyword evidence="1" id="KW-0418">Kinase</keyword>
<evidence type="ECO:0000313" key="2">
    <source>
        <dbReference type="EMBL" id="MTT31288.1"/>
    </source>
</evidence>
<keyword evidence="1 2" id="KW-0808">Transferase</keyword>
<dbReference type="PANTHER" id="PTHR12149">
    <property type="entry name" value="FRUCTOSAMINE 3 KINASE-RELATED PROTEIN"/>
    <property type="match status" value="1"/>
</dbReference>
<dbReference type="Pfam" id="PF03881">
    <property type="entry name" value="Fructosamin_kin"/>
    <property type="match status" value="1"/>
</dbReference>
<proteinExistence type="inferred from homology"/>
<dbReference type="PANTHER" id="PTHR12149:SF8">
    <property type="entry name" value="PROTEIN-RIBULOSAMINE 3-KINASE"/>
    <property type="match status" value="1"/>
</dbReference>
<sequence>MESIQDVKRVSGGDINEAYLIETTKQSYFLKIHRHMKAHFFKKEAYGLNLLGKKVRTPMVYDVGQIKNDAYILMEAIESGPRNDALCGRALAQLHTDTQSYFGLSENNYLGTLPQSNGPDENWTSFYIHQRLNPLVKMAKEQGFWNRQREKLFGKFIDQFKNEDRAVTPRLLHGDLWSGNVMFTTQGEPVFIDPAVFYGDREMDLAMTKLFGGFSDAFYASYQKAFPLESGWEERVPAYQLYYLLAHLNLFGESYGGSVDRILRVCNG</sequence>
<dbReference type="AlphaFoldDB" id="A0A6N8CNS0"/>
<dbReference type="InterPro" id="IPR011009">
    <property type="entry name" value="Kinase-like_dom_sf"/>
</dbReference>
<evidence type="ECO:0000256" key="1">
    <source>
        <dbReference type="PIRNR" id="PIRNR006221"/>
    </source>
</evidence>
<gene>
    <name evidence="2" type="ORF">GMB86_04555</name>
</gene>
<comment type="caution">
    <text evidence="2">The sequence shown here is derived from an EMBL/GenBank/DDBJ whole genome shotgun (WGS) entry which is preliminary data.</text>
</comment>
<dbReference type="SUPFAM" id="SSF56112">
    <property type="entry name" value="Protein kinase-like (PK-like)"/>
    <property type="match status" value="1"/>
</dbReference>
<dbReference type="InterPro" id="IPR016477">
    <property type="entry name" value="Fructo-/Ketosamine-3-kinase"/>
</dbReference>
<dbReference type="PIRSF" id="PIRSF006221">
    <property type="entry name" value="Ketosamine-3-kinase"/>
    <property type="match status" value="1"/>
</dbReference>
<organism evidence="2 3">
    <name type="scientific">Terrilactibacillus tamarindi</name>
    <dbReference type="NCBI Taxonomy" id="2599694"/>
    <lineage>
        <taxon>Bacteria</taxon>
        <taxon>Bacillati</taxon>
        <taxon>Bacillota</taxon>
        <taxon>Bacilli</taxon>
        <taxon>Bacillales</taxon>
        <taxon>Bacillaceae</taxon>
        <taxon>Terrilactibacillus</taxon>
    </lineage>
</organism>
<protein>
    <submittedName>
        <fullName evidence="2">Phosphotransferase</fullName>
    </submittedName>
</protein>
<accession>A0A6N8CNS0</accession>
<dbReference type="EMBL" id="WNHB01000005">
    <property type="protein sequence ID" value="MTT31288.1"/>
    <property type="molecule type" value="Genomic_DNA"/>
</dbReference>
<reference evidence="2 3" key="1">
    <citation type="submission" date="2019-11" db="EMBL/GenBank/DDBJ databases">
        <title>Terrilactibacillus tamarindus sp. nov. BCM23-1 isolated from bark of Tamarindus indica.</title>
        <authorList>
            <person name="Kingkaew E."/>
            <person name="Tanasupawat S."/>
        </authorList>
    </citation>
    <scope>NUCLEOTIDE SEQUENCE [LARGE SCALE GENOMIC DNA]</scope>
    <source>
        <strain evidence="2 3">BCM23-1</strain>
    </source>
</reference>
<dbReference type="Proteomes" id="UP000440978">
    <property type="component" value="Unassembled WGS sequence"/>
</dbReference>